<name>A0A221KFR3_VITFI</name>
<organism evidence="1 2">
    <name type="scientific">Vitreoscilla filiformis</name>
    <dbReference type="NCBI Taxonomy" id="63"/>
    <lineage>
        <taxon>Bacteria</taxon>
        <taxon>Pseudomonadati</taxon>
        <taxon>Pseudomonadota</taxon>
        <taxon>Betaproteobacteria</taxon>
        <taxon>Neisseriales</taxon>
        <taxon>Neisseriaceae</taxon>
        <taxon>Vitreoscilla</taxon>
    </lineage>
</organism>
<sequence>MAMALPIPALLVVVALALAGCMVPPHSRSSVPITDREDLRSGADEARWVMEPADKVVGSVNRVRVTDLRTLTQDGRLRVMVTLRNERGRRDVIRLRGRWLDAWGVLAAPLGEWHTLALEGGQEQVLMLPAPVGQAADFRIELSSAD</sequence>
<dbReference type="CDD" id="cd09030">
    <property type="entry name" value="DUF1425"/>
    <property type="match status" value="1"/>
</dbReference>
<gene>
    <name evidence="1" type="ORF">VITFI_CDS2114</name>
</gene>
<proteinExistence type="predicted"/>
<evidence type="ECO:0000313" key="1">
    <source>
        <dbReference type="EMBL" id="ASM77892.1"/>
    </source>
</evidence>
<dbReference type="AlphaFoldDB" id="A0A221KFR3"/>
<protein>
    <recommendedName>
        <fullName evidence="3">Lipoprotein</fullName>
    </recommendedName>
</protein>
<reference evidence="1 2" key="1">
    <citation type="submission" date="2017-07" db="EMBL/GenBank/DDBJ databases">
        <title>Complete Genome Sequence of the cosmetic ferment Vitreoscilla filiformis (ATCC15551).</title>
        <authorList>
            <person name="Contreras S."/>
            <person name="Sagory-Zalkind P."/>
            <person name="Blanquart H."/>
            <person name="Iltis A."/>
            <person name="Morand S.C."/>
        </authorList>
    </citation>
    <scope>NUCLEOTIDE SEQUENCE [LARGE SCALE GENOMIC DNA]</scope>
    <source>
        <strain evidence="1 2">ATCC 15551</strain>
    </source>
</reference>
<dbReference type="InterPro" id="IPR010824">
    <property type="entry name" value="DUF1425"/>
</dbReference>
<evidence type="ECO:0000313" key="2">
    <source>
        <dbReference type="Proteomes" id="UP000199729"/>
    </source>
</evidence>
<keyword evidence="2" id="KW-1185">Reference proteome</keyword>
<dbReference type="EMBL" id="CP022423">
    <property type="protein sequence ID" value="ASM77892.1"/>
    <property type="molecule type" value="Genomic_DNA"/>
</dbReference>
<dbReference type="KEGG" id="vff:VITFI_CDS2114"/>
<evidence type="ECO:0008006" key="3">
    <source>
        <dbReference type="Google" id="ProtNLM"/>
    </source>
</evidence>
<dbReference type="Gene3D" id="2.60.40.3230">
    <property type="match status" value="1"/>
</dbReference>
<dbReference type="Pfam" id="PF07233">
    <property type="entry name" value="DUF1425"/>
    <property type="match status" value="1"/>
</dbReference>
<dbReference type="Proteomes" id="UP000199729">
    <property type="component" value="Chromosome"/>
</dbReference>
<dbReference type="InterPro" id="IPR038483">
    <property type="entry name" value="YcfL-like_sf"/>
</dbReference>
<accession>A0A221KFR3</accession>